<accession>A0A3D8Y9K3</accession>
<dbReference type="AlphaFoldDB" id="A0A3D8Y9K3"/>
<comment type="caution">
    <text evidence="1">The sequence shown here is derived from an EMBL/GenBank/DDBJ whole genome shotgun (WGS) entry which is preliminary data.</text>
</comment>
<organism evidence="1 2">
    <name type="scientific">Dyadobacter luteus</name>
    <dbReference type="NCBI Taxonomy" id="2259619"/>
    <lineage>
        <taxon>Bacteria</taxon>
        <taxon>Pseudomonadati</taxon>
        <taxon>Bacteroidota</taxon>
        <taxon>Cytophagia</taxon>
        <taxon>Cytophagales</taxon>
        <taxon>Spirosomataceae</taxon>
        <taxon>Dyadobacter</taxon>
    </lineage>
</organism>
<dbReference type="RefSeq" id="WP_115831910.1">
    <property type="nucleotide sequence ID" value="NZ_QNUL01000012.1"/>
</dbReference>
<evidence type="ECO:0000313" key="2">
    <source>
        <dbReference type="Proteomes" id="UP000256373"/>
    </source>
</evidence>
<name>A0A3D8Y9K3_9BACT</name>
<sequence length="119" mass="13232">MKNKISKRGLALLLPILLAASGYCLQLIFKGACPDNVKSYTLTQIRLPASIGRAVVPVRPQISEQEYTRLVSYLDFLDSLKGSEHTKPSYDSIVKANPGLLDSLMLTHRMYLLQPQGNQ</sequence>
<gene>
    <name evidence="1" type="ORF">DSL64_15950</name>
</gene>
<dbReference type="EMBL" id="QNUL01000012">
    <property type="protein sequence ID" value="REA60165.1"/>
    <property type="molecule type" value="Genomic_DNA"/>
</dbReference>
<evidence type="ECO:0000313" key="1">
    <source>
        <dbReference type="EMBL" id="REA60165.1"/>
    </source>
</evidence>
<dbReference type="OrthoDB" id="670725at2"/>
<dbReference type="Proteomes" id="UP000256373">
    <property type="component" value="Unassembled WGS sequence"/>
</dbReference>
<proteinExistence type="predicted"/>
<keyword evidence="2" id="KW-1185">Reference proteome</keyword>
<protein>
    <submittedName>
        <fullName evidence="1">Uncharacterized protein</fullName>
    </submittedName>
</protein>
<reference evidence="1 2" key="1">
    <citation type="submission" date="2018-07" db="EMBL/GenBank/DDBJ databases">
        <title>Dyadobacter roseus sp. nov., isolated from rose rhizosphere soil.</title>
        <authorList>
            <person name="Chen L."/>
        </authorList>
    </citation>
    <scope>NUCLEOTIDE SEQUENCE [LARGE SCALE GENOMIC DNA]</scope>
    <source>
        <strain evidence="1 2">RS19</strain>
    </source>
</reference>